<proteinExistence type="predicted"/>
<keyword evidence="1" id="KW-0677">Repeat</keyword>
<dbReference type="OrthoDB" id="5967843at2759"/>
<dbReference type="HOGENOM" id="CLU_000288_6_10_1"/>
<evidence type="ECO:0000259" key="2">
    <source>
        <dbReference type="Pfam" id="PF24883"/>
    </source>
</evidence>
<dbReference type="Gene3D" id="3.40.50.300">
    <property type="entry name" value="P-loop containing nucleotide triphosphate hydrolases"/>
    <property type="match status" value="1"/>
</dbReference>
<accession>A0A074RT80</accession>
<dbReference type="InterPro" id="IPR056884">
    <property type="entry name" value="NPHP3-like_N"/>
</dbReference>
<evidence type="ECO:0000313" key="4">
    <source>
        <dbReference type="Proteomes" id="UP000027456"/>
    </source>
</evidence>
<feature type="non-terminal residue" evidence="3">
    <location>
        <position position="371"/>
    </location>
</feature>
<organism evidence="3 4">
    <name type="scientific">Rhizoctonia solani 123E</name>
    <dbReference type="NCBI Taxonomy" id="1423351"/>
    <lineage>
        <taxon>Eukaryota</taxon>
        <taxon>Fungi</taxon>
        <taxon>Dikarya</taxon>
        <taxon>Basidiomycota</taxon>
        <taxon>Agaricomycotina</taxon>
        <taxon>Agaricomycetes</taxon>
        <taxon>Cantharellales</taxon>
        <taxon>Ceratobasidiaceae</taxon>
        <taxon>Rhizoctonia</taxon>
    </lineage>
</organism>
<gene>
    <name evidence="3" type="ORF">V565_141010</name>
</gene>
<sequence>MNLSMWRAMEQHFVDAQSDRTSIRLNRLAPSLSAQYNSTQALGLKRGPCTPGTRVNALAHMTTWIQDSTPGGVYWLNGMAGTGKTTIAYSLCAELDSKCKLAASFFCSRLLPECRDASLILPSIAYQLARFSLPFQFALSTVLERDPDVHTRLPQVQFDALIAKPLLDVQMALPSDLVVVVDGLDECKDEEHTGHVLGVLLDGLVKLPIKFIISSRPEPEIRGWMNGRASAKLVLHELDKCMVQSDIEVYLRVSLRPINPPESKLAALVQRAGILFIYASTVVRYIGYRKFGRNPHDRLDAVLNASTSETIPNTEIDQLYSTILQAALEDQRINQTERNDMKQVLNTVICAQEPLAIGTLSKFLQLSNLDR</sequence>
<dbReference type="Proteomes" id="UP000027456">
    <property type="component" value="Unassembled WGS sequence"/>
</dbReference>
<comment type="caution">
    <text evidence="3">The sequence shown here is derived from an EMBL/GenBank/DDBJ whole genome shotgun (WGS) entry which is preliminary data.</text>
</comment>
<dbReference type="InterPro" id="IPR027417">
    <property type="entry name" value="P-loop_NTPase"/>
</dbReference>
<reference evidence="3 4" key="1">
    <citation type="submission" date="2013-12" db="EMBL/GenBank/DDBJ databases">
        <authorList>
            <person name="Cubeta M."/>
            <person name="Pakala S."/>
            <person name="Fedorova N."/>
            <person name="Thomas E."/>
            <person name="Dean R."/>
            <person name="Jabaji S."/>
            <person name="Neate S."/>
            <person name="Toda T."/>
            <person name="Tavantzis S."/>
            <person name="Vilgalys R."/>
            <person name="Bharathan N."/>
            <person name="Pakala S."/>
            <person name="Losada L.S."/>
            <person name="Zafar N."/>
            <person name="Nierman W."/>
        </authorList>
    </citation>
    <scope>NUCLEOTIDE SEQUENCE [LARGE SCALE GENOMIC DNA]</scope>
    <source>
        <strain evidence="3 4">123E</strain>
    </source>
</reference>
<dbReference type="SUPFAM" id="SSF52540">
    <property type="entry name" value="P-loop containing nucleoside triphosphate hydrolases"/>
    <property type="match status" value="1"/>
</dbReference>
<dbReference type="Pfam" id="PF24883">
    <property type="entry name" value="NPHP3_N"/>
    <property type="match status" value="1"/>
</dbReference>
<feature type="domain" description="Nephrocystin 3-like N-terminal" evidence="2">
    <location>
        <begin position="60"/>
        <end position="216"/>
    </location>
</feature>
<dbReference type="PANTHER" id="PTHR10039">
    <property type="entry name" value="AMELOGENIN"/>
    <property type="match status" value="1"/>
</dbReference>
<dbReference type="EMBL" id="AZST01000630">
    <property type="protein sequence ID" value="KEP47873.1"/>
    <property type="molecule type" value="Genomic_DNA"/>
</dbReference>
<evidence type="ECO:0000256" key="1">
    <source>
        <dbReference type="ARBA" id="ARBA00022737"/>
    </source>
</evidence>
<dbReference type="AlphaFoldDB" id="A0A074RT80"/>
<protein>
    <submittedName>
        <fullName evidence="3">Vegetative incompatibility protein HET-E-1</fullName>
    </submittedName>
</protein>
<name>A0A074RT80_9AGAM</name>
<keyword evidence="4" id="KW-1185">Reference proteome</keyword>
<evidence type="ECO:0000313" key="3">
    <source>
        <dbReference type="EMBL" id="KEP47873.1"/>
    </source>
</evidence>